<gene>
    <name evidence="1" type="ORF">AADG42_16810</name>
</gene>
<keyword evidence="2" id="KW-1185">Reference proteome</keyword>
<dbReference type="Proteomes" id="UP001442841">
    <property type="component" value="Chromosome"/>
</dbReference>
<keyword evidence="1" id="KW-0378">Hydrolase</keyword>
<dbReference type="InterPro" id="IPR036412">
    <property type="entry name" value="HAD-like_sf"/>
</dbReference>
<name>A0ABZ3FVS3_9ACTN</name>
<protein>
    <submittedName>
        <fullName evidence="1">HAD family hydrolase</fullName>
    </submittedName>
</protein>
<evidence type="ECO:0000313" key="2">
    <source>
        <dbReference type="Proteomes" id="UP001442841"/>
    </source>
</evidence>
<dbReference type="RefSeq" id="WP_425310329.1">
    <property type="nucleotide sequence ID" value="NZ_CP154795.1"/>
</dbReference>
<dbReference type="CDD" id="cd01427">
    <property type="entry name" value="HAD_like"/>
    <property type="match status" value="1"/>
</dbReference>
<dbReference type="InterPro" id="IPR050155">
    <property type="entry name" value="HAD-like_hydrolase_sf"/>
</dbReference>
<dbReference type="SUPFAM" id="SSF56784">
    <property type="entry name" value="HAD-like"/>
    <property type="match status" value="1"/>
</dbReference>
<reference evidence="1 2" key="1">
    <citation type="submission" date="2024-04" db="EMBL/GenBank/DDBJ databases">
        <title>Isolation of an actinomycete strain from pig manure.</title>
        <authorList>
            <person name="Gong T."/>
            <person name="Yu Z."/>
            <person name="An M."/>
            <person name="Wei C."/>
            <person name="Yang W."/>
            <person name="Liu L."/>
        </authorList>
    </citation>
    <scope>NUCLEOTIDE SEQUENCE [LARGE SCALE GENOMIC DNA]</scope>
    <source>
        <strain evidence="1 2">ZF39</strain>
    </source>
</reference>
<evidence type="ECO:0000313" key="1">
    <source>
        <dbReference type="EMBL" id="XAN08897.1"/>
    </source>
</evidence>
<accession>A0ABZ3FVS3</accession>
<dbReference type="PANTHER" id="PTHR43434">
    <property type="entry name" value="PHOSPHOGLYCOLATE PHOSPHATASE"/>
    <property type="match status" value="1"/>
</dbReference>
<dbReference type="EMBL" id="CP154795">
    <property type="protein sequence ID" value="XAN08897.1"/>
    <property type="molecule type" value="Genomic_DNA"/>
</dbReference>
<dbReference type="Pfam" id="PF00702">
    <property type="entry name" value="Hydrolase"/>
    <property type="match status" value="1"/>
</dbReference>
<dbReference type="GO" id="GO:0016787">
    <property type="term" value="F:hydrolase activity"/>
    <property type="evidence" value="ECO:0007669"/>
    <property type="project" value="UniProtKB-KW"/>
</dbReference>
<sequence>MPNPPPPHPWHPALTGVSLLLVDFDGPLVRLLPDPEHVRLTARLAQWYADRGGQPPATTDHVQLLRHVHAHHPDLAADAEHLMTEAELAAAAAHSAYADAIGFLSDWQAAGGHVAIVSNNAEEAVRRVLTRSGLGTDGTWTVHARRPGGIARLKPAPDLLLEAMTAHAATPDGAVMIGDTPSDVRAGSAAGVRTIGVTDSADQAQALHTAGAATMIRRLVDLSMTDTPGG</sequence>
<dbReference type="Gene3D" id="3.40.50.1000">
    <property type="entry name" value="HAD superfamily/HAD-like"/>
    <property type="match status" value="1"/>
</dbReference>
<organism evidence="1 2">
    <name type="scientific">Ammonicoccus fulvus</name>
    <dbReference type="NCBI Taxonomy" id="3138240"/>
    <lineage>
        <taxon>Bacteria</taxon>
        <taxon>Bacillati</taxon>
        <taxon>Actinomycetota</taxon>
        <taxon>Actinomycetes</taxon>
        <taxon>Propionibacteriales</taxon>
        <taxon>Propionibacteriaceae</taxon>
        <taxon>Ammonicoccus</taxon>
    </lineage>
</organism>
<dbReference type="InterPro" id="IPR023214">
    <property type="entry name" value="HAD_sf"/>
</dbReference>
<dbReference type="PANTHER" id="PTHR43434:SF1">
    <property type="entry name" value="PHOSPHOGLYCOLATE PHOSPHATASE"/>
    <property type="match status" value="1"/>
</dbReference>
<proteinExistence type="predicted"/>